<protein>
    <submittedName>
        <fullName evidence="1">Uncharacterized protein</fullName>
    </submittedName>
</protein>
<evidence type="ECO:0000313" key="1">
    <source>
        <dbReference type="EMBL" id="KAF3499722.1"/>
    </source>
</evidence>
<comment type="caution">
    <text evidence="1">The sequence shown here is derived from an EMBL/GenBank/DDBJ whole genome shotgun (WGS) entry which is preliminary data.</text>
</comment>
<evidence type="ECO:0000313" key="2">
    <source>
        <dbReference type="Proteomes" id="UP000712600"/>
    </source>
</evidence>
<proteinExistence type="predicted"/>
<dbReference type="AlphaFoldDB" id="A0A8S9N7C3"/>
<accession>A0A8S9N7C3</accession>
<name>A0A8S9N7C3_BRACR</name>
<dbReference type="Proteomes" id="UP000712600">
    <property type="component" value="Unassembled WGS sequence"/>
</dbReference>
<reference evidence="1" key="1">
    <citation type="submission" date="2019-12" db="EMBL/GenBank/DDBJ databases">
        <title>Genome sequencing and annotation of Brassica cretica.</title>
        <authorList>
            <person name="Studholme D.J."/>
            <person name="Sarris P."/>
        </authorList>
    </citation>
    <scope>NUCLEOTIDE SEQUENCE</scope>
    <source>
        <strain evidence="1">PFS-109/04</strain>
        <tissue evidence="1">Leaf</tissue>
    </source>
</reference>
<organism evidence="1 2">
    <name type="scientific">Brassica cretica</name>
    <name type="common">Mustard</name>
    <dbReference type="NCBI Taxonomy" id="69181"/>
    <lineage>
        <taxon>Eukaryota</taxon>
        <taxon>Viridiplantae</taxon>
        <taxon>Streptophyta</taxon>
        <taxon>Embryophyta</taxon>
        <taxon>Tracheophyta</taxon>
        <taxon>Spermatophyta</taxon>
        <taxon>Magnoliopsida</taxon>
        <taxon>eudicotyledons</taxon>
        <taxon>Gunneridae</taxon>
        <taxon>Pentapetalae</taxon>
        <taxon>rosids</taxon>
        <taxon>malvids</taxon>
        <taxon>Brassicales</taxon>
        <taxon>Brassicaceae</taxon>
        <taxon>Brassiceae</taxon>
        <taxon>Brassica</taxon>
    </lineage>
</organism>
<dbReference type="EMBL" id="QGKX02001621">
    <property type="protein sequence ID" value="KAF3499722.1"/>
    <property type="molecule type" value="Genomic_DNA"/>
</dbReference>
<gene>
    <name evidence="1" type="ORF">F2Q69_00040726</name>
</gene>
<sequence>MKISLHSPTPRSRISPKRTVSFLGSKVNTWFVRDGMLVEKTVVVVVADELMVEQPLTTAQRSQSSAIDLVSQGRQSLLLRISKERRYKQRTELMAVELY</sequence>